<dbReference type="GO" id="GO:0000139">
    <property type="term" value="C:Golgi membrane"/>
    <property type="evidence" value="ECO:0007669"/>
    <property type="project" value="TreeGrafter"/>
</dbReference>
<evidence type="ECO:0000313" key="9">
    <source>
        <dbReference type="EMBL" id="KAJ8047107.1"/>
    </source>
</evidence>
<dbReference type="GO" id="GO:0005462">
    <property type="term" value="F:UDP-N-acetylglucosamine transmembrane transporter activity"/>
    <property type="evidence" value="ECO:0007669"/>
    <property type="project" value="TreeGrafter"/>
</dbReference>
<sequence>MSVTAAIAIGLVLIGCCTNVVFLELIIRYDSGAGNLITFGQFLFIALEGFIFTADFGRKKPVIPIAKYATMVAFFFTVSVSNNFCFYFKIPLPLHMIFRAGSLIANMILGVIILKKQYPFSKYLSVLMITFGIFLCTLLSARDVKSDDEDEDNVTYKYVMWLCGIGVLTFALFLSARMGLYQEVLYSSYGKHPREALFYTHALPLAGFLLIGKDIYNHCVILSQSESFEAFGVTIPEQWLYFLGNVVTQYVCIRGVFILTTECPSLVVTLVITLRKFISLIFSILYFKNPFTIGHWIGTFMVFSGVLLFTEAIQKLYSATFAPKKEAVKVD</sequence>
<evidence type="ECO:0000256" key="1">
    <source>
        <dbReference type="ARBA" id="ARBA00004127"/>
    </source>
</evidence>
<feature type="transmembrane region" description="Helical" evidence="8">
    <location>
        <begin position="158"/>
        <end position="176"/>
    </location>
</feature>
<dbReference type="EMBL" id="JAIZAY010000002">
    <property type="protein sequence ID" value="KAJ8047107.1"/>
    <property type="molecule type" value="Genomic_DNA"/>
</dbReference>
<feature type="transmembrane region" description="Helical" evidence="8">
    <location>
        <begin position="293"/>
        <end position="310"/>
    </location>
</feature>
<comment type="caution">
    <text evidence="9">The sequence shown here is derived from an EMBL/GenBank/DDBJ whole genome shotgun (WGS) entry which is preliminary data.</text>
</comment>
<protein>
    <submittedName>
        <fullName evidence="9">UDP-xylose and UDP-N-acetylglucosamine transporter</fullName>
    </submittedName>
</protein>
<dbReference type="OrthoDB" id="999962at2759"/>
<feature type="transmembrane region" description="Helical" evidence="8">
    <location>
        <begin position="123"/>
        <end position="142"/>
    </location>
</feature>
<keyword evidence="10" id="KW-1185">Reference proteome</keyword>
<gene>
    <name evidence="9" type="ORF">HOLleu_06009</name>
</gene>
<comment type="subcellular location">
    <subcellularLocation>
        <location evidence="1">Endomembrane system</location>
        <topology evidence="1">Multi-pass membrane protein</topology>
    </subcellularLocation>
</comment>
<keyword evidence="3" id="KW-0813">Transport</keyword>
<evidence type="ECO:0000256" key="5">
    <source>
        <dbReference type="ARBA" id="ARBA00022692"/>
    </source>
</evidence>
<name>A0A9Q1CKM7_HOLLE</name>
<evidence type="ECO:0000313" key="10">
    <source>
        <dbReference type="Proteomes" id="UP001152320"/>
    </source>
</evidence>
<dbReference type="Proteomes" id="UP001152320">
    <property type="component" value="Chromosome 2"/>
</dbReference>
<comment type="similarity">
    <text evidence="2">Belongs to the nucleotide-sugar transporter family. SLC35B subfamily.</text>
</comment>
<keyword evidence="6 8" id="KW-1133">Transmembrane helix</keyword>
<feature type="transmembrane region" description="Helical" evidence="8">
    <location>
        <begin position="239"/>
        <end position="259"/>
    </location>
</feature>
<keyword evidence="7 8" id="KW-0472">Membrane</keyword>
<keyword evidence="4" id="KW-0762">Sugar transport</keyword>
<evidence type="ECO:0000256" key="7">
    <source>
        <dbReference type="ARBA" id="ARBA00023136"/>
    </source>
</evidence>
<feature type="transmembrane region" description="Helical" evidence="8">
    <location>
        <begin position="96"/>
        <end position="114"/>
    </location>
</feature>
<evidence type="ECO:0000256" key="3">
    <source>
        <dbReference type="ARBA" id="ARBA00022448"/>
    </source>
</evidence>
<dbReference type="Pfam" id="PF08449">
    <property type="entry name" value="UAA"/>
    <property type="match status" value="1"/>
</dbReference>
<proteinExistence type="inferred from homology"/>
<dbReference type="PANTHER" id="PTHR10778:SF4">
    <property type="entry name" value="NUCLEOTIDE SUGAR TRANSPORTER SLC35B4"/>
    <property type="match status" value="1"/>
</dbReference>
<dbReference type="PANTHER" id="PTHR10778">
    <property type="entry name" value="SOLUTE CARRIER FAMILY 35 MEMBER B"/>
    <property type="match status" value="1"/>
</dbReference>
<evidence type="ECO:0000256" key="8">
    <source>
        <dbReference type="SAM" id="Phobius"/>
    </source>
</evidence>
<accession>A0A9Q1CKM7</accession>
<organism evidence="9 10">
    <name type="scientific">Holothuria leucospilota</name>
    <name type="common">Black long sea cucumber</name>
    <name type="synonym">Mertensiothuria leucospilota</name>
    <dbReference type="NCBI Taxonomy" id="206669"/>
    <lineage>
        <taxon>Eukaryota</taxon>
        <taxon>Metazoa</taxon>
        <taxon>Echinodermata</taxon>
        <taxon>Eleutherozoa</taxon>
        <taxon>Echinozoa</taxon>
        <taxon>Holothuroidea</taxon>
        <taxon>Aspidochirotacea</taxon>
        <taxon>Aspidochirotida</taxon>
        <taxon>Holothuriidae</taxon>
        <taxon>Holothuria</taxon>
    </lineage>
</organism>
<feature type="transmembrane region" description="Helical" evidence="8">
    <location>
        <begin position="68"/>
        <end position="90"/>
    </location>
</feature>
<evidence type="ECO:0000256" key="6">
    <source>
        <dbReference type="ARBA" id="ARBA00022989"/>
    </source>
</evidence>
<dbReference type="GO" id="GO:0005789">
    <property type="term" value="C:endoplasmic reticulum membrane"/>
    <property type="evidence" value="ECO:0007669"/>
    <property type="project" value="TreeGrafter"/>
</dbReference>
<evidence type="ECO:0000256" key="2">
    <source>
        <dbReference type="ARBA" id="ARBA00010694"/>
    </source>
</evidence>
<feature type="transmembrane region" description="Helical" evidence="8">
    <location>
        <begin position="7"/>
        <end position="27"/>
    </location>
</feature>
<reference evidence="9" key="1">
    <citation type="submission" date="2021-10" db="EMBL/GenBank/DDBJ databases">
        <title>Tropical sea cucumber genome reveals ecological adaptation and Cuvierian tubules defense mechanism.</title>
        <authorList>
            <person name="Chen T."/>
        </authorList>
    </citation>
    <scope>NUCLEOTIDE SEQUENCE</scope>
    <source>
        <strain evidence="9">Nanhai2018</strain>
        <tissue evidence="9">Muscle</tissue>
    </source>
</reference>
<keyword evidence="5 8" id="KW-0812">Transmembrane</keyword>
<dbReference type="AlphaFoldDB" id="A0A9Q1CKM7"/>
<feature type="transmembrane region" description="Helical" evidence="8">
    <location>
        <begin position="33"/>
        <end position="56"/>
    </location>
</feature>
<feature type="transmembrane region" description="Helical" evidence="8">
    <location>
        <begin position="266"/>
        <end position="287"/>
    </location>
</feature>
<evidence type="ECO:0000256" key="4">
    <source>
        <dbReference type="ARBA" id="ARBA00022597"/>
    </source>
</evidence>
<dbReference type="InterPro" id="IPR013657">
    <property type="entry name" value="SCL35B1-4/HUT1"/>
</dbReference>
<dbReference type="GO" id="GO:0005464">
    <property type="term" value="F:UDP-xylose transmembrane transporter activity"/>
    <property type="evidence" value="ECO:0007669"/>
    <property type="project" value="TreeGrafter"/>
</dbReference>